<feature type="compositionally biased region" description="Basic and acidic residues" evidence="1">
    <location>
        <begin position="595"/>
        <end position="605"/>
    </location>
</feature>
<proteinExistence type="predicted"/>
<dbReference type="EMBL" id="FOHX01000027">
    <property type="protein sequence ID" value="SEU46707.1"/>
    <property type="molecule type" value="Genomic_DNA"/>
</dbReference>
<name>A0A1I0LTX3_9ACTN</name>
<evidence type="ECO:0000313" key="2">
    <source>
        <dbReference type="EMBL" id="SEU46707.1"/>
    </source>
</evidence>
<dbReference type="STRING" id="568860.SAMN05421811_127126"/>
<keyword evidence="3" id="KW-1185">Reference proteome</keyword>
<dbReference type="Proteomes" id="UP000199361">
    <property type="component" value="Unassembled WGS sequence"/>
</dbReference>
<dbReference type="OrthoDB" id="3648675at2"/>
<gene>
    <name evidence="2" type="ORF">SAMN05421811_127126</name>
</gene>
<reference evidence="2 3" key="1">
    <citation type="submission" date="2016-10" db="EMBL/GenBank/DDBJ databases">
        <authorList>
            <person name="de Groot N.N."/>
        </authorList>
    </citation>
    <scope>NUCLEOTIDE SEQUENCE [LARGE SCALE GENOMIC DNA]</scope>
    <source>
        <strain evidence="2 3">CGMCC 4.5598</strain>
    </source>
</reference>
<evidence type="ECO:0000256" key="1">
    <source>
        <dbReference type="SAM" id="MobiDB-lite"/>
    </source>
</evidence>
<dbReference type="InterPro" id="IPR027417">
    <property type="entry name" value="P-loop_NTPase"/>
</dbReference>
<protein>
    <recommendedName>
        <fullName evidence="4">DNA segregation ATPase FtsK/SpoIIIE, S-DNA-T family</fullName>
    </recommendedName>
</protein>
<evidence type="ECO:0008006" key="4">
    <source>
        <dbReference type="Google" id="ProtNLM"/>
    </source>
</evidence>
<feature type="region of interest" description="Disordered" evidence="1">
    <location>
        <begin position="162"/>
        <end position="192"/>
    </location>
</feature>
<accession>A0A1I0LTX3</accession>
<organism evidence="2 3">
    <name type="scientific">Nonomuraea wenchangensis</name>
    <dbReference type="NCBI Taxonomy" id="568860"/>
    <lineage>
        <taxon>Bacteria</taxon>
        <taxon>Bacillati</taxon>
        <taxon>Actinomycetota</taxon>
        <taxon>Actinomycetes</taxon>
        <taxon>Streptosporangiales</taxon>
        <taxon>Streptosporangiaceae</taxon>
        <taxon>Nonomuraea</taxon>
    </lineage>
</organism>
<evidence type="ECO:0000313" key="3">
    <source>
        <dbReference type="Proteomes" id="UP000199361"/>
    </source>
</evidence>
<feature type="compositionally biased region" description="Basic and acidic residues" evidence="1">
    <location>
        <begin position="162"/>
        <end position="171"/>
    </location>
</feature>
<dbReference type="AlphaFoldDB" id="A0A1I0LTX3"/>
<feature type="region of interest" description="Disordered" evidence="1">
    <location>
        <begin position="586"/>
        <end position="622"/>
    </location>
</feature>
<dbReference type="Gene3D" id="3.40.50.300">
    <property type="entry name" value="P-loop containing nucleotide triphosphate hydrolases"/>
    <property type="match status" value="1"/>
</dbReference>
<dbReference type="RefSeq" id="WP_143082644.1">
    <property type="nucleotide sequence ID" value="NZ_FOHX01000027.1"/>
</dbReference>
<sequence length="683" mass="73931">MTATPTETDTTRAAVPTSEAVLAAAGRAPDRDFPLGGEMNRAAITLWGKSRIGLAPVGVIAGLAAAGHAMHENAANPLIGVVIPAAALAAALTKHRVRAWLAAAPWRRTWATGCLAAAAASTSTVAVHGLHGNLAALVAAGSLLAAPWWWANRWVPRRAWEAPARHGKPDAAGEQPSAQTATEGAQPVQAAPTHPAIEAARHPHQDRWDNTLGKHELAGTTLEEPQTVLDHKGEPNGAAFVINGSDARVSWTKIFQRLSDIYATYDAPNVEKLVHVERHQGWETRARLVILERDPFAEVIEWSRPMLDDKGTVPFAVYPDGSGWAPYTLYVPGWGTPHDMVVGETGGGKGGGLRLIAIETLAFGSRLVLMDPHLTGALEDCTGLVRNPLSTPQEILAGMRGIEAALEERIIMRAELGKERFGPEFGHNILHAMVDETSQVMTMDKEIGRILGRVYREGRKFYVKGSLADQSTAFGDLLGHSGAVIRDQAQGGNTILYRMSPQEGRRTNPGVPLPKPPHELPQWINEDLKIRATGVGYVLGGSSRALMSRTQWVPSEAFAAWCPPVERQVLDDRTEEAFERGFERAMGRMTGDEGQPSRDRDRDEGAAGGKVTALYPQSDPDEDERLTRRLLEFLHDQGGHATRAQISDAGICPATKAHRLLTELEKSGEVTQPQRGEFRLRAS</sequence>